<dbReference type="Pfam" id="PF00027">
    <property type="entry name" value="cNMP_binding"/>
    <property type="match status" value="1"/>
</dbReference>
<organism evidence="2 3">
    <name type="scientific">Hydrogenophaga pseudoflava</name>
    <name type="common">Pseudomonas carboxydoflava</name>
    <dbReference type="NCBI Taxonomy" id="47421"/>
    <lineage>
        <taxon>Bacteria</taxon>
        <taxon>Pseudomonadati</taxon>
        <taxon>Pseudomonadota</taxon>
        <taxon>Betaproteobacteria</taxon>
        <taxon>Burkholderiales</taxon>
        <taxon>Comamonadaceae</taxon>
        <taxon>Hydrogenophaga</taxon>
    </lineage>
</organism>
<dbReference type="AlphaFoldDB" id="A0A4V1ABV8"/>
<dbReference type="Proteomes" id="UP000293912">
    <property type="component" value="Chromosome"/>
</dbReference>
<evidence type="ECO:0000259" key="1">
    <source>
        <dbReference type="PROSITE" id="PS50042"/>
    </source>
</evidence>
<dbReference type="SUPFAM" id="SSF51206">
    <property type="entry name" value="cAMP-binding domain-like"/>
    <property type="match status" value="1"/>
</dbReference>
<sequence length="199" mass="21237">MLSSTTDADRRAVLGIAAGFAPVSDADFAPLLQALEGRDLAAGEALLHAGQADAREFFVLSGLVRLSVGDAQGREVTLGFCAGPCVLPPSITRTRDGHSRIDATALEPSRVAGFDAALLTATMLRHPAVQRWGDAVLRGELLRKADREWQLAALPAAERLALLREAMPGLEQRVAHRLIASYLGVTPVTLSRLRRQLGT</sequence>
<evidence type="ECO:0000313" key="2">
    <source>
        <dbReference type="EMBL" id="QBM29313.1"/>
    </source>
</evidence>
<proteinExistence type="predicted"/>
<feature type="domain" description="Cyclic nucleotide-binding" evidence="1">
    <location>
        <begin position="19"/>
        <end position="79"/>
    </location>
</feature>
<name>A0A4V1ABV8_HYDPS</name>
<dbReference type="InterPro" id="IPR000595">
    <property type="entry name" value="cNMP-bd_dom"/>
</dbReference>
<protein>
    <submittedName>
        <fullName evidence="2">Cyclic nucleotide-binding domain protein</fullName>
    </submittedName>
</protein>
<evidence type="ECO:0000313" key="3">
    <source>
        <dbReference type="Proteomes" id="UP000293912"/>
    </source>
</evidence>
<dbReference type="RefSeq" id="WP_066158248.1">
    <property type="nucleotide sequence ID" value="NZ_CP037867.1"/>
</dbReference>
<dbReference type="CDD" id="cd00038">
    <property type="entry name" value="CAP_ED"/>
    <property type="match status" value="1"/>
</dbReference>
<dbReference type="KEGG" id="hpse:HPF_16595"/>
<reference evidence="2 3" key="1">
    <citation type="submission" date="2019-03" db="EMBL/GenBank/DDBJ databases">
        <authorList>
            <person name="Sebastian G."/>
            <person name="Baumann P."/>
            <person name="Ruckert C."/>
            <person name="Kalinowski J."/>
            <person name="Nebel B."/>
            <person name="Takors R."/>
            <person name="Blombach B."/>
        </authorList>
    </citation>
    <scope>NUCLEOTIDE SEQUENCE [LARGE SCALE GENOMIC DNA]</scope>
    <source>
        <strain evidence="2 3">DSM 1084</strain>
    </source>
</reference>
<dbReference type="Gene3D" id="2.60.120.10">
    <property type="entry name" value="Jelly Rolls"/>
    <property type="match status" value="1"/>
</dbReference>
<dbReference type="EMBL" id="CP037867">
    <property type="protein sequence ID" value="QBM29313.1"/>
    <property type="molecule type" value="Genomic_DNA"/>
</dbReference>
<gene>
    <name evidence="2" type="ORF">HPF_16595</name>
</gene>
<dbReference type="InterPro" id="IPR018490">
    <property type="entry name" value="cNMP-bd_dom_sf"/>
</dbReference>
<dbReference type="PROSITE" id="PS50042">
    <property type="entry name" value="CNMP_BINDING_3"/>
    <property type="match status" value="1"/>
</dbReference>
<accession>A0A4V1ABV8</accession>
<keyword evidence="3" id="KW-1185">Reference proteome</keyword>
<dbReference type="InterPro" id="IPR014710">
    <property type="entry name" value="RmlC-like_jellyroll"/>
</dbReference>